<dbReference type="Gene3D" id="3.40.50.10380">
    <property type="entry name" value="Malic enzyme, N-terminal domain"/>
    <property type="match status" value="1"/>
</dbReference>
<dbReference type="InterPro" id="IPR001891">
    <property type="entry name" value="Malic_OxRdtase"/>
</dbReference>
<feature type="binding site" evidence="13">
    <location>
        <position position="405"/>
    </location>
    <ligand>
        <name>(S)-malate</name>
        <dbReference type="ChEBI" id="CHEBI:15589"/>
    </ligand>
</feature>
<evidence type="ECO:0000256" key="13">
    <source>
        <dbReference type="PIRSR" id="PIRSR000106-2"/>
    </source>
</evidence>
<dbReference type="GO" id="GO:0043883">
    <property type="term" value="F:malolactic enzyme activity"/>
    <property type="evidence" value="ECO:0007669"/>
    <property type="project" value="UniProtKB-EC"/>
</dbReference>
<feature type="active site" description="Proton acceptor" evidence="12">
    <location>
        <position position="165"/>
    </location>
</feature>
<proteinExistence type="inferred from homology"/>
<dbReference type="PROSITE" id="PS00331">
    <property type="entry name" value="MALIC_ENZYMES"/>
    <property type="match status" value="1"/>
</dbReference>
<dbReference type="InterPro" id="IPR015884">
    <property type="entry name" value="Malic_enzyme_CS"/>
</dbReference>
<evidence type="ECO:0000256" key="2">
    <source>
        <dbReference type="ARBA" id="ARBA00001936"/>
    </source>
</evidence>
<dbReference type="PANTHER" id="PTHR23406:SF34">
    <property type="entry name" value="NAD-DEPENDENT MALIC ENZYME, MITOCHONDRIAL"/>
    <property type="match status" value="1"/>
</dbReference>
<comment type="subunit">
    <text evidence="4">Homodimer.</text>
</comment>
<dbReference type="PANTHER" id="PTHR23406">
    <property type="entry name" value="MALIC ENZYME-RELATED"/>
    <property type="match status" value="1"/>
</dbReference>
<gene>
    <name evidence="18" type="primary">mleS</name>
</gene>
<feature type="binding site" evidence="14">
    <location>
        <position position="237"/>
    </location>
    <ligand>
        <name>a divalent metal cation</name>
        <dbReference type="ChEBI" id="CHEBI:60240"/>
    </ligand>
</feature>
<accession>A0A0N9FGN2</accession>
<comment type="catalytic activity">
    <reaction evidence="9">
        <text>(S)-malate + H(+) = (S)-lactate + CO2</text>
        <dbReference type="Rhea" id="RHEA:46276"/>
        <dbReference type="ChEBI" id="CHEBI:15378"/>
        <dbReference type="ChEBI" id="CHEBI:15589"/>
        <dbReference type="ChEBI" id="CHEBI:16526"/>
        <dbReference type="ChEBI" id="CHEBI:16651"/>
        <dbReference type="EC" id="4.1.1.101"/>
    </reaction>
</comment>
<dbReference type="Pfam" id="PF03949">
    <property type="entry name" value="Malic_M"/>
    <property type="match status" value="1"/>
</dbReference>
<comment type="cofactor">
    <cofactor evidence="2">
        <name>Mn(2+)</name>
        <dbReference type="ChEBI" id="CHEBI:29035"/>
    </cofactor>
</comment>
<evidence type="ECO:0000256" key="6">
    <source>
        <dbReference type="ARBA" id="ARBA00023027"/>
    </source>
</evidence>
<dbReference type="SMART" id="SM00919">
    <property type="entry name" value="Malic_M"/>
    <property type="match status" value="1"/>
</dbReference>
<keyword evidence="8" id="KW-0456">Lyase</keyword>
<feature type="binding site" evidence="14">
    <location>
        <position position="260"/>
    </location>
    <ligand>
        <name>a divalent metal cation</name>
        <dbReference type="ChEBI" id="CHEBI:60240"/>
    </ligand>
</feature>
<protein>
    <recommendedName>
        <fullName evidence="11">Malolactic enzyme</fullName>
        <ecNumber evidence="10">4.1.1.101</ecNumber>
    </recommendedName>
</protein>
<name>A0A0N9FGN2_LACPN</name>
<evidence type="ECO:0000259" key="17">
    <source>
        <dbReference type="SMART" id="SM01274"/>
    </source>
</evidence>
<reference evidence="18" key="1">
    <citation type="submission" date="2015-04" db="EMBL/GenBank/DDBJ databases">
        <title>Isolation of Indigenous Lactobacillus plantarum for Winemaking from Korean Traditional Fermentation Foods.</title>
        <authorList>
            <person name="Uhm T.-B."/>
            <person name="Heo J."/>
        </authorList>
    </citation>
    <scope>NUCLEOTIDE SEQUENCE</scope>
    <source>
        <strain evidence="18">JBE60</strain>
    </source>
</reference>
<feature type="binding site" evidence="14">
    <location>
        <position position="236"/>
    </location>
    <ligand>
        <name>a divalent metal cation</name>
        <dbReference type="ChEBI" id="CHEBI:60240"/>
    </ligand>
</feature>
<dbReference type="SMART" id="SM01274">
    <property type="entry name" value="malic"/>
    <property type="match status" value="1"/>
</dbReference>
<dbReference type="InterPro" id="IPR048182">
    <property type="entry name" value="Malolactic_enz"/>
</dbReference>
<dbReference type="Pfam" id="PF00390">
    <property type="entry name" value="malic"/>
    <property type="match status" value="1"/>
</dbReference>
<keyword evidence="18" id="KW-0560">Oxidoreductase</keyword>
<dbReference type="EMBL" id="KR153582">
    <property type="protein sequence ID" value="ALF62750.1"/>
    <property type="molecule type" value="Genomic_DNA"/>
</dbReference>
<comment type="cofactor">
    <cofactor evidence="1">
        <name>NAD(+)</name>
        <dbReference type="ChEBI" id="CHEBI:57540"/>
    </cofactor>
</comment>
<evidence type="ECO:0000256" key="9">
    <source>
        <dbReference type="ARBA" id="ARBA00051739"/>
    </source>
</evidence>
<dbReference type="InterPro" id="IPR037062">
    <property type="entry name" value="Malic_N_dom_sf"/>
</dbReference>
<dbReference type="InterPro" id="IPR046346">
    <property type="entry name" value="Aminoacid_DH-like_N_sf"/>
</dbReference>
<evidence type="ECO:0000256" key="8">
    <source>
        <dbReference type="ARBA" id="ARBA00023239"/>
    </source>
</evidence>
<evidence type="ECO:0000256" key="15">
    <source>
        <dbReference type="RuleBase" id="RU003427"/>
    </source>
</evidence>
<dbReference type="GO" id="GO:0030145">
    <property type="term" value="F:manganese ion binding"/>
    <property type="evidence" value="ECO:0007669"/>
    <property type="project" value="UniProtKB-ARBA"/>
</dbReference>
<comment type="cofactor">
    <cofactor evidence="14">
        <name>Mg(2+)</name>
        <dbReference type="ChEBI" id="CHEBI:18420"/>
    </cofactor>
    <cofactor evidence="14">
        <name>Mn(2+)</name>
        <dbReference type="ChEBI" id="CHEBI:29035"/>
    </cofactor>
    <text evidence="14">Divalent metal cations. Prefers magnesium or manganese.</text>
</comment>
<dbReference type="InterPro" id="IPR012301">
    <property type="entry name" value="Malic_N_dom"/>
</dbReference>
<evidence type="ECO:0000256" key="10">
    <source>
        <dbReference type="ARBA" id="ARBA00066983"/>
    </source>
</evidence>
<dbReference type="SUPFAM" id="SSF51735">
    <property type="entry name" value="NAD(P)-binding Rossmann-fold domains"/>
    <property type="match status" value="1"/>
</dbReference>
<dbReference type="EC" id="4.1.1.101" evidence="10"/>
<dbReference type="InterPro" id="IPR036291">
    <property type="entry name" value="NAD(P)-bd_dom_sf"/>
</dbReference>
<dbReference type="GO" id="GO:0051287">
    <property type="term" value="F:NAD binding"/>
    <property type="evidence" value="ECO:0007669"/>
    <property type="project" value="InterPro"/>
</dbReference>
<feature type="active site" description="Proton donor" evidence="12">
    <location>
        <position position="92"/>
    </location>
</feature>
<dbReference type="GO" id="GO:0043464">
    <property type="term" value="P:malolactic fermentation"/>
    <property type="evidence" value="ECO:0007669"/>
    <property type="project" value="InterPro"/>
</dbReference>
<dbReference type="NCBIfam" id="NF010052">
    <property type="entry name" value="PRK13529.1"/>
    <property type="match status" value="1"/>
</dbReference>
<dbReference type="PRINTS" id="PR00072">
    <property type="entry name" value="MALOXRDTASE"/>
</dbReference>
<dbReference type="FunFam" id="3.40.50.720:FF:000182">
    <property type="entry name" value="NAD-dependent malic enzyme"/>
    <property type="match status" value="1"/>
</dbReference>
<evidence type="ECO:0000256" key="12">
    <source>
        <dbReference type="PIRSR" id="PIRSR000106-1"/>
    </source>
</evidence>
<evidence type="ECO:0000256" key="4">
    <source>
        <dbReference type="ARBA" id="ARBA00011738"/>
    </source>
</evidence>
<dbReference type="PIRSF" id="PIRSF000106">
    <property type="entry name" value="ME"/>
    <property type="match status" value="1"/>
</dbReference>
<evidence type="ECO:0000313" key="18">
    <source>
        <dbReference type="EMBL" id="ALF62750.1"/>
    </source>
</evidence>
<feature type="domain" description="Malic enzyme N-terminal" evidence="17">
    <location>
        <begin position="69"/>
        <end position="251"/>
    </location>
</feature>
<dbReference type="InterPro" id="IPR012302">
    <property type="entry name" value="Malic_NAD-bd"/>
</dbReference>
<evidence type="ECO:0000256" key="1">
    <source>
        <dbReference type="ARBA" id="ARBA00001911"/>
    </source>
</evidence>
<evidence type="ECO:0000256" key="11">
    <source>
        <dbReference type="ARBA" id="ARBA00074565"/>
    </source>
</evidence>
<dbReference type="Gene3D" id="3.40.50.720">
    <property type="entry name" value="NAD(P)-binding Rossmann-like Domain"/>
    <property type="match status" value="1"/>
</dbReference>
<organism evidence="18">
    <name type="scientific">Lactiplantibacillus plantarum</name>
    <name type="common">Lactobacillus plantarum</name>
    <dbReference type="NCBI Taxonomy" id="1590"/>
    <lineage>
        <taxon>Bacteria</taxon>
        <taxon>Bacillati</taxon>
        <taxon>Bacillota</taxon>
        <taxon>Bacilli</taxon>
        <taxon>Lactobacillales</taxon>
        <taxon>Lactobacillaceae</taxon>
        <taxon>Lactiplantibacillus</taxon>
    </lineage>
</organism>
<feature type="binding site" evidence="13">
    <location>
        <position position="449"/>
    </location>
    <ligand>
        <name>(S)-malate</name>
        <dbReference type="ChEBI" id="CHEBI:15589"/>
    </ligand>
</feature>
<dbReference type="GO" id="GO:0006108">
    <property type="term" value="P:malate metabolic process"/>
    <property type="evidence" value="ECO:0007669"/>
    <property type="project" value="TreeGrafter"/>
</dbReference>
<feature type="domain" description="Malic enzyme NAD-binding" evidence="16">
    <location>
        <begin position="261"/>
        <end position="517"/>
    </location>
</feature>
<dbReference type="GO" id="GO:0016616">
    <property type="term" value="F:oxidoreductase activity, acting on the CH-OH group of donors, NAD or NADP as acceptor"/>
    <property type="evidence" value="ECO:0007669"/>
    <property type="project" value="InterPro"/>
</dbReference>
<evidence type="ECO:0000259" key="16">
    <source>
        <dbReference type="SMART" id="SM00919"/>
    </source>
</evidence>
<dbReference type="SUPFAM" id="SSF53223">
    <property type="entry name" value="Aminoacid dehydrogenase-like, N-terminal domain"/>
    <property type="match status" value="1"/>
</dbReference>
<evidence type="ECO:0000256" key="5">
    <source>
        <dbReference type="ARBA" id="ARBA00022723"/>
    </source>
</evidence>
<dbReference type="NCBIfam" id="NF041582">
    <property type="entry name" value="malolactic"/>
    <property type="match status" value="1"/>
</dbReference>
<keyword evidence="6" id="KW-0520">NAD</keyword>
<keyword evidence="7" id="KW-0464">Manganese</keyword>
<evidence type="ECO:0000256" key="7">
    <source>
        <dbReference type="ARBA" id="ARBA00023211"/>
    </source>
</evidence>
<dbReference type="AlphaFoldDB" id="A0A0N9FGN2"/>
<dbReference type="GO" id="GO:0004470">
    <property type="term" value="F:malic enzyme activity"/>
    <property type="evidence" value="ECO:0007669"/>
    <property type="project" value="InterPro"/>
</dbReference>
<sequence>MTKTASEILNNPFLNKGTAFTKEERQALGLTGTLPSKVQTIDEQATQAYAQFKSKPSRLEQRIFLMNLFNENRTLFFHLMDEHVVEFMPIVYDPVVADSIEQYNELFLDPQNAAFVSVDAPEDIEATLKNAADGRDIRLVVVTDAEGILGMGDWGVNGVDIAIGKLMVYTAAAGIDPSQVLPVSIDAGTNNQKLLDDPLYLGNRHKRVSGEQYYDVIDKFVAAEQQLFPDSLLHFEDFGRDNAQVILDKYKDQIATFNDDIQGTGMVVLAGILAALNISKESIKDQKILSFGAGTAGMGIANQILDELMQAGLTEEEAKQHFYAVDKQGLLFDDTEGLTPAQKAFTRKRSEFSNADELTNLEAVVKAVHPTVMIGTSTQPGTFTESIIKEMAAHTERPIIFPLSNPTKLAEAKAEDLIKWTDGRALVATGIPADDVEYKGVTYQIGQGNNALMYPGLGFGLIASTAKVLNAETLSAACHALGGIRDTSKPGAAVLPPVAKITEFSQKLAEVVAQSVIDQKLNKEPIADAKQAVADMKWVPEYRAISK</sequence>
<comment type="similarity">
    <text evidence="3 15">Belongs to the malic enzymes family.</text>
</comment>
<dbReference type="FunFam" id="3.40.50.10380:FF:000001">
    <property type="entry name" value="NAD-dependent malic enzyme"/>
    <property type="match status" value="1"/>
</dbReference>
<dbReference type="GO" id="GO:0005829">
    <property type="term" value="C:cytosol"/>
    <property type="evidence" value="ECO:0007669"/>
    <property type="project" value="TreeGrafter"/>
</dbReference>
<evidence type="ECO:0000256" key="14">
    <source>
        <dbReference type="PIRSR" id="PIRSR000106-3"/>
    </source>
</evidence>
<evidence type="ECO:0000256" key="3">
    <source>
        <dbReference type="ARBA" id="ARBA00008785"/>
    </source>
</evidence>
<keyword evidence="5 14" id="KW-0479">Metal-binding</keyword>